<evidence type="ECO:0000313" key="4">
    <source>
        <dbReference type="Proteomes" id="UP001208186"/>
    </source>
</evidence>
<dbReference type="EMBL" id="JAOPKD010000002">
    <property type="protein sequence ID" value="MCU4725974.1"/>
    <property type="molecule type" value="Genomic_DNA"/>
</dbReference>
<comment type="caution">
    <text evidence="3">The sequence shown here is derived from an EMBL/GenBank/DDBJ whole genome shotgun (WGS) entry which is preliminary data.</text>
</comment>
<dbReference type="PANTHER" id="PTHR43162">
    <property type="match status" value="1"/>
</dbReference>
<dbReference type="InterPro" id="IPR036291">
    <property type="entry name" value="NAD(P)-bd_dom_sf"/>
</dbReference>
<dbReference type="InterPro" id="IPR051604">
    <property type="entry name" value="Ergot_Alk_Oxidoreductase"/>
</dbReference>
<dbReference type="PANTHER" id="PTHR43162:SF1">
    <property type="entry name" value="PRESTALK A DIFFERENTIATION PROTEIN A"/>
    <property type="match status" value="1"/>
</dbReference>
<protein>
    <submittedName>
        <fullName evidence="3">SDR family oxidoreductase</fullName>
    </submittedName>
</protein>
<evidence type="ECO:0000313" key="2">
    <source>
        <dbReference type="EMBL" id="MCU4717048.1"/>
    </source>
</evidence>
<dbReference type="Pfam" id="PF05368">
    <property type="entry name" value="NmrA"/>
    <property type="match status" value="1"/>
</dbReference>
<dbReference type="Proteomes" id="UP001208186">
    <property type="component" value="Unassembled WGS sequence"/>
</dbReference>
<feature type="domain" description="NmrA-like" evidence="1">
    <location>
        <begin position="2"/>
        <end position="216"/>
    </location>
</feature>
<dbReference type="Gene3D" id="3.90.25.10">
    <property type="entry name" value="UDP-galactose 4-epimerase, domain 1"/>
    <property type="match status" value="1"/>
</dbReference>
<dbReference type="EMBL" id="JAOPKC010000002">
    <property type="protein sequence ID" value="MCU4717048.1"/>
    <property type="molecule type" value="Genomic_DNA"/>
</dbReference>
<dbReference type="Gene3D" id="3.40.50.720">
    <property type="entry name" value="NAD(P)-binding Rossmann-like Domain"/>
    <property type="match status" value="1"/>
</dbReference>
<evidence type="ECO:0000313" key="3">
    <source>
        <dbReference type="EMBL" id="MCU4725974.1"/>
    </source>
</evidence>
<organism evidence="3 5">
    <name type="scientific">Halapricum hydrolyticum</name>
    <dbReference type="NCBI Taxonomy" id="2979991"/>
    <lineage>
        <taxon>Archaea</taxon>
        <taxon>Methanobacteriati</taxon>
        <taxon>Methanobacteriota</taxon>
        <taxon>Stenosarchaea group</taxon>
        <taxon>Halobacteria</taxon>
        <taxon>Halobacteriales</taxon>
        <taxon>Haloarculaceae</taxon>
        <taxon>Halapricum</taxon>
    </lineage>
</organism>
<name>A0AAE3ICB8_9EURY</name>
<dbReference type="SUPFAM" id="SSF51735">
    <property type="entry name" value="NAD(P)-binding Rossmann-fold domains"/>
    <property type="match status" value="1"/>
</dbReference>
<dbReference type="AlphaFoldDB" id="A0AAE3ICB8"/>
<proteinExistence type="predicted"/>
<dbReference type="Proteomes" id="UP001209746">
    <property type="component" value="Unassembled WGS sequence"/>
</dbReference>
<dbReference type="RefSeq" id="WP_315907818.1">
    <property type="nucleotide sequence ID" value="NZ_JAOPKC010000002.1"/>
</dbReference>
<sequence>METVLVTGATGTVGSRVVNGLADCDVAVRAATRAPDDGQFRDGVGVAFDFEKPETWGAAFEGVDAMFLVRPPAITRVGDSILPAIDAAVRVGVERIVLLSVLGAEKNPLLPHRKIEKHLRATDVAWTFLRASFFMENLLKVHQREIAGAGEIVVPAGDGETSFVAAEDVATVATAALTEPGHARHAYDVTGPEALTYHDAARVLSDALGRPVTYEAPSLVRFARHSRRLGRDWPFLLVMAGLYTTARLGLAGRMSDDVERVLRRPPTTFQEWAERNAAAFDLGMSESADDSLNGDG</sequence>
<dbReference type="InterPro" id="IPR008030">
    <property type="entry name" value="NmrA-like"/>
</dbReference>
<keyword evidence="4" id="KW-1185">Reference proteome</keyword>
<evidence type="ECO:0000259" key="1">
    <source>
        <dbReference type="Pfam" id="PF05368"/>
    </source>
</evidence>
<reference evidence="3" key="1">
    <citation type="submission" date="2023-02" db="EMBL/GenBank/DDBJ databases">
        <title>Enrichment on poylsaccharides allowed isolation of novel metabolic and taxonomic groups of Haloarchaea.</title>
        <authorList>
            <person name="Sorokin D.Y."/>
            <person name="Elcheninov A.G."/>
            <person name="Khizhniak T.V."/>
            <person name="Kolganova T.V."/>
            <person name="Kublanov I.V."/>
        </authorList>
    </citation>
    <scope>NUCLEOTIDE SEQUENCE</scope>
    <source>
        <strain evidence="2 4">HArc-curdl5-1</strain>
        <strain evidence="3">HArc-curdl7</strain>
    </source>
</reference>
<dbReference type="CDD" id="cd05269">
    <property type="entry name" value="TMR_SDR_a"/>
    <property type="match status" value="1"/>
</dbReference>
<accession>A0AAE3ICB8</accession>
<gene>
    <name evidence="3" type="ORF">OB914_03165</name>
    <name evidence="2" type="ORF">OB916_03090</name>
</gene>
<evidence type="ECO:0000313" key="5">
    <source>
        <dbReference type="Proteomes" id="UP001209746"/>
    </source>
</evidence>